<evidence type="ECO:0000256" key="1">
    <source>
        <dbReference type="SAM" id="MobiDB-lite"/>
    </source>
</evidence>
<feature type="compositionally biased region" description="Pro residues" evidence="1">
    <location>
        <begin position="1"/>
        <end position="10"/>
    </location>
</feature>
<dbReference type="OrthoDB" id="2555515at2759"/>
<feature type="region of interest" description="Disordered" evidence="1">
    <location>
        <begin position="598"/>
        <end position="733"/>
    </location>
</feature>
<evidence type="ECO:0000313" key="2">
    <source>
        <dbReference type="EMBL" id="CEQ42962.1"/>
    </source>
</evidence>
<feature type="region of interest" description="Disordered" evidence="1">
    <location>
        <begin position="263"/>
        <end position="511"/>
    </location>
</feature>
<dbReference type="EMBL" id="CENE01000042">
    <property type="protein sequence ID" value="CEQ42962.1"/>
    <property type="molecule type" value="Genomic_DNA"/>
</dbReference>
<feature type="compositionally biased region" description="Low complexity" evidence="1">
    <location>
        <begin position="11"/>
        <end position="25"/>
    </location>
</feature>
<proteinExistence type="predicted"/>
<organism evidence="2 3">
    <name type="scientific">Sporidiobolus salmonicolor</name>
    <name type="common">Yeast-like fungus</name>
    <name type="synonym">Sporobolomyces salmonicolor</name>
    <dbReference type="NCBI Taxonomy" id="5005"/>
    <lineage>
        <taxon>Eukaryota</taxon>
        <taxon>Fungi</taxon>
        <taxon>Dikarya</taxon>
        <taxon>Basidiomycota</taxon>
        <taxon>Pucciniomycotina</taxon>
        <taxon>Microbotryomycetes</taxon>
        <taxon>Sporidiobolales</taxon>
        <taxon>Sporidiobolaceae</taxon>
        <taxon>Sporobolomyces</taxon>
    </lineage>
</organism>
<feature type="compositionally biased region" description="Low complexity" evidence="1">
    <location>
        <begin position="677"/>
        <end position="688"/>
    </location>
</feature>
<feature type="compositionally biased region" description="Polar residues" evidence="1">
    <location>
        <begin position="66"/>
        <end position="83"/>
    </location>
</feature>
<feature type="compositionally biased region" description="Basic residues" evidence="1">
    <location>
        <begin position="428"/>
        <end position="441"/>
    </location>
</feature>
<feature type="compositionally biased region" description="Polar residues" evidence="1">
    <location>
        <begin position="39"/>
        <end position="56"/>
    </location>
</feature>
<keyword evidence="3" id="KW-1185">Reference proteome</keyword>
<dbReference type="AlphaFoldDB" id="A0A0D6ES64"/>
<sequence>MASLPAPAPAVAPASSQAPSPSLKALGKRRLDSPVDSLAPSSLNSTKAPQPPQVQATKAREKRVTRSSLGGQQAGSREQSVGTSEGAAPPLYLPLKTTILLTTRALAGVSHYPPADPWSIAGPVPAAVRPSPNLPQGDLPGSEIVAEETNPEVTGQKTEEKPLFRLLDDSELLPPRGSRHAPLPDSDTSDAFYLRLHRYPEVLEKRASRLERERLIHERSKLILELEELRGRGWVYMGNNAGGRAEEERQRKIREGEERLKRYDALLPNQPRKSNFLNLASGSASATAPPPSLSQPAAPSRTVSPIPAAPSGTRSRPVRAPVPSRPSSSFASSDLHRPPTPLSATGDGGTTIRIRFGAGPGSASASLAPSPVSSPAPPMHDYTTLNPYGAQPSPRKGPRRDRKAERERAEERRRLGIAPRASIEKAKYGTKARRGPQRRRSVNYAQDEDEDEDEELEFGDDDEDGEGPGDEHDEWDDTDSETGLPYRASRTVRSGTSASHPARSSSIRSKRLPGSFFHSAALRDSVLLSHQPGRRSSSRVAYAFGHRLPDAALLKYQEFEPHGGVDGEGAGRTLEEMVRERREHKGESVVVLGGRVLPKSAVDAWTVDPMAARSPAKPTATEERAGAGAAMQIDPPPPPSPPQPLPTATNGHHPHRQEGPTTSPPPSPPSRHRRRSPSPTQQQQVPLSPALPPPLPSAASQPPPPPTPQAREITPRPVPSPALASAAPVAPPPLAFARPAVTQVLFASGSGPSEVQVQVRAGKMDVDP</sequence>
<dbReference type="Proteomes" id="UP000243876">
    <property type="component" value="Unassembled WGS sequence"/>
</dbReference>
<protein>
    <submittedName>
        <fullName evidence="2">SPOSA6832_04855-mRNA-1:cds</fullName>
    </submittedName>
</protein>
<name>A0A0D6ES64_SPOSA</name>
<feature type="compositionally biased region" description="Low complexity" evidence="1">
    <location>
        <begin position="361"/>
        <end position="371"/>
    </location>
</feature>
<feature type="compositionally biased region" description="Acidic residues" evidence="1">
    <location>
        <begin position="446"/>
        <end position="480"/>
    </location>
</feature>
<evidence type="ECO:0000313" key="3">
    <source>
        <dbReference type="Proteomes" id="UP000243876"/>
    </source>
</evidence>
<accession>A0A0D6ES64</accession>
<feature type="compositionally biased region" description="Basic and acidic residues" evidence="1">
    <location>
        <begin position="402"/>
        <end position="414"/>
    </location>
</feature>
<gene>
    <name evidence="2" type="primary">SPOSA6832_04855</name>
</gene>
<feature type="region of interest" description="Disordered" evidence="1">
    <location>
        <begin position="748"/>
        <end position="768"/>
    </location>
</feature>
<feature type="compositionally biased region" description="Pro residues" evidence="1">
    <location>
        <begin position="689"/>
        <end position="708"/>
    </location>
</feature>
<feature type="compositionally biased region" description="Polar residues" evidence="1">
    <location>
        <begin position="491"/>
        <end position="507"/>
    </location>
</feature>
<feature type="region of interest" description="Disordered" evidence="1">
    <location>
        <begin position="1"/>
        <end position="90"/>
    </location>
</feature>
<feature type="compositionally biased region" description="Pro residues" evidence="1">
    <location>
        <begin position="634"/>
        <end position="645"/>
    </location>
</feature>
<reference evidence="3" key="1">
    <citation type="submission" date="2015-02" db="EMBL/GenBank/DDBJ databases">
        <authorList>
            <person name="Gon?alves P."/>
        </authorList>
    </citation>
    <scope>NUCLEOTIDE SEQUENCE [LARGE SCALE GENOMIC DNA]</scope>
</reference>
<feature type="compositionally biased region" description="Low complexity" evidence="1">
    <location>
        <begin position="314"/>
        <end position="333"/>
    </location>
</feature>